<evidence type="ECO:0000313" key="3">
    <source>
        <dbReference type="Proteomes" id="UP000197153"/>
    </source>
</evidence>
<feature type="compositionally biased region" description="Basic and acidic residues" evidence="1">
    <location>
        <begin position="36"/>
        <end position="57"/>
    </location>
</feature>
<sequence length="66" mass="7513">MPMTFTDGLLLLLLFGGGFALWNLSDLIEAKEQEIRERTRKQKLENDREEQRMKQEQDGAASSTGA</sequence>
<dbReference type="KEGG" id="nao:Y958_17150"/>
<feature type="region of interest" description="Disordered" evidence="1">
    <location>
        <begin position="36"/>
        <end position="66"/>
    </location>
</feature>
<protein>
    <submittedName>
        <fullName evidence="2">Uncharacterized protein</fullName>
    </submittedName>
</protein>
<dbReference type="Proteomes" id="UP000197153">
    <property type="component" value="Chromosome 2"/>
</dbReference>
<evidence type="ECO:0000256" key="1">
    <source>
        <dbReference type="SAM" id="MobiDB-lite"/>
    </source>
</evidence>
<gene>
    <name evidence="2" type="ORF">Y958_17150</name>
</gene>
<organism evidence="2 3">
    <name type="scientific">Nitrospirillum viridazoti CBAmc</name>
    <dbReference type="NCBI Taxonomy" id="1441467"/>
    <lineage>
        <taxon>Bacteria</taxon>
        <taxon>Pseudomonadati</taxon>
        <taxon>Pseudomonadota</taxon>
        <taxon>Alphaproteobacteria</taxon>
        <taxon>Rhodospirillales</taxon>
        <taxon>Azospirillaceae</taxon>
        <taxon>Nitrospirillum</taxon>
        <taxon>Nitrospirillum viridazoti</taxon>
    </lineage>
</organism>
<keyword evidence="3" id="KW-1185">Reference proteome</keyword>
<dbReference type="EMBL" id="CP022111">
    <property type="protein sequence ID" value="ASG22646.1"/>
    <property type="molecule type" value="Genomic_DNA"/>
</dbReference>
<proteinExistence type="predicted"/>
<evidence type="ECO:0000313" key="2">
    <source>
        <dbReference type="EMBL" id="ASG22646.1"/>
    </source>
</evidence>
<reference evidence="2 3" key="1">
    <citation type="submission" date="2017-06" db="EMBL/GenBank/DDBJ databases">
        <title>Complete genome sequence of Nitrospirillum amazonense strain CBAmC, an endophytic nitrogen-fixing and plant growth-promoting bacterium, isolated from sugarcane.</title>
        <authorList>
            <person name="Schwab S."/>
            <person name="dos Santos Teixeira K.R."/>
            <person name="Simoes Araujo J.L."/>
            <person name="Soares Vidal M."/>
            <person name="Borges de Freitas H.R."/>
            <person name="Rivello Crivelaro A.L."/>
            <person name="Bueno de Camargo Nunes A."/>
            <person name="dos Santos C.M."/>
            <person name="Palmeira da Silva Rosa D."/>
            <person name="da Silva Padilha D."/>
            <person name="da Silva E."/>
            <person name="Araujo Terra L."/>
            <person name="Soares Mendes V."/>
            <person name="Farinelli L."/>
            <person name="Magalhaes Cruz L."/>
            <person name="Baldani J.I."/>
        </authorList>
    </citation>
    <scope>NUCLEOTIDE SEQUENCE [LARGE SCALE GENOMIC DNA]</scope>
    <source>
        <strain evidence="2 3">CBAmC</strain>
    </source>
</reference>
<accession>A0A248JVV2</accession>
<dbReference type="AlphaFoldDB" id="A0A248JVV2"/>
<name>A0A248JVV2_9PROT</name>